<dbReference type="AlphaFoldDB" id="A0A1G9R923"/>
<keyword evidence="3" id="KW-1185">Reference proteome</keyword>
<accession>A0A1G9R923</accession>
<dbReference type="EMBL" id="FNGS01000005">
    <property type="protein sequence ID" value="SDM18915.1"/>
    <property type="molecule type" value="Genomic_DNA"/>
</dbReference>
<name>A0A1G9R923_9BACT</name>
<sequence>MKTFFSIVLFLCCLTVQAQQKMRILFVPLDDRPPCLQFTERMGQIGGAEVVSPPKELLGRFMDFGQSDRINAWIAQQDLKRFDAAVLCLDMMSYGGLVGSRVFQTSEKEALKRLDIVREIRKKNPAIRIYAQNVIMRLAPTADGKNEAYRQKLADWAEVCVIPSKKEETAALEKAIPAEALQQYKDARRRNLAVNLKVVDLVKNGTIHYLILSQDDAKPVGIHVADRERLVAEVAKYKLGAKIAVQPGTDEVSMLLLARTLNDYHRYTPTVKAVYSSAEMAAKTMPFEDKPLSQTVSFHIRATGAREVADKAELYFYVYASRFEPGRAVSFAREIAEAVKAGKKVIVADIDPKGNVQGGDSLFTEALLKEGVLPALNGYASWNTAGNTIGTALPQGVVFGMAQKFLLGQAGYRAGVLSAQHWFLLHRVMDDYYFHNVVRARANRYLRQVNRSAYLMTDAQRADVERYCLEQLTPYFRRVTDAYFKSGNVSCDRPTGLRFQLPWNRTFEADIDFDLTCR</sequence>
<proteinExistence type="predicted"/>
<gene>
    <name evidence="2" type="ORF">SAMN04488090_2768</name>
</gene>
<feature type="chain" id="PRO_5011512619" description="DUF4127 family protein" evidence="1">
    <location>
        <begin position="19"/>
        <end position="518"/>
    </location>
</feature>
<dbReference type="InterPro" id="IPR025394">
    <property type="entry name" value="DUF4127"/>
</dbReference>
<feature type="signal peptide" evidence="1">
    <location>
        <begin position="1"/>
        <end position="18"/>
    </location>
</feature>
<reference evidence="2 3" key="1">
    <citation type="submission" date="2016-10" db="EMBL/GenBank/DDBJ databases">
        <authorList>
            <person name="de Groot N.N."/>
        </authorList>
    </citation>
    <scope>NUCLEOTIDE SEQUENCE [LARGE SCALE GENOMIC DNA]</scope>
    <source>
        <strain evidence="2 3">DSM 21668</strain>
    </source>
</reference>
<dbReference type="STRING" id="563176.SAMN04488090_2768"/>
<dbReference type="Pfam" id="PF13552">
    <property type="entry name" value="DUF4127"/>
    <property type="match status" value="1"/>
</dbReference>
<organism evidence="2 3">
    <name type="scientific">Siphonobacter aquaeclarae</name>
    <dbReference type="NCBI Taxonomy" id="563176"/>
    <lineage>
        <taxon>Bacteria</taxon>
        <taxon>Pseudomonadati</taxon>
        <taxon>Bacteroidota</taxon>
        <taxon>Cytophagia</taxon>
        <taxon>Cytophagales</taxon>
        <taxon>Cytophagaceae</taxon>
        <taxon>Siphonobacter</taxon>
    </lineage>
</organism>
<dbReference type="OrthoDB" id="9789552at2"/>
<dbReference type="RefSeq" id="WP_093203186.1">
    <property type="nucleotide sequence ID" value="NZ_FNGS01000005.1"/>
</dbReference>
<keyword evidence="1" id="KW-0732">Signal</keyword>
<evidence type="ECO:0000313" key="3">
    <source>
        <dbReference type="Proteomes" id="UP000198901"/>
    </source>
</evidence>
<dbReference type="Proteomes" id="UP000198901">
    <property type="component" value="Unassembled WGS sequence"/>
</dbReference>
<evidence type="ECO:0000256" key="1">
    <source>
        <dbReference type="SAM" id="SignalP"/>
    </source>
</evidence>
<evidence type="ECO:0000313" key="2">
    <source>
        <dbReference type="EMBL" id="SDM18915.1"/>
    </source>
</evidence>
<evidence type="ECO:0008006" key="4">
    <source>
        <dbReference type="Google" id="ProtNLM"/>
    </source>
</evidence>
<protein>
    <recommendedName>
        <fullName evidence="4">DUF4127 family protein</fullName>
    </recommendedName>
</protein>